<accession>A0A5Q0UEL4</accession>
<evidence type="ECO:0000313" key="2">
    <source>
        <dbReference type="EMBL" id="QGA79934.1"/>
    </source>
</evidence>
<sequence length="86" mass="9348">MPATPRGSEITGKTVVSEEHGKKFGTVNDISFVGDTGELMNLLVTDTTQHLDDEQLQSDKKGRNIIPFSAVRSVGDFVIVSEDDIL</sequence>
<keyword evidence="3" id="KW-1185">Reference proteome</keyword>
<dbReference type="Gene3D" id="2.30.30.240">
    <property type="entry name" value="PRC-barrel domain"/>
    <property type="match status" value="1"/>
</dbReference>
<dbReference type="AlphaFoldDB" id="A0A5Q0UEL4"/>
<evidence type="ECO:0000313" key="3">
    <source>
        <dbReference type="Proteomes" id="UP000377803"/>
    </source>
</evidence>
<gene>
    <name evidence="2" type="ORF">LC1Nh_0025</name>
</gene>
<dbReference type="Proteomes" id="UP000377803">
    <property type="component" value="Chromosome"/>
</dbReference>
<organism evidence="2 3">
    <name type="scientific">Candidatus Nanohalobium constans</name>
    <dbReference type="NCBI Taxonomy" id="2565781"/>
    <lineage>
        <taxon>Archaea</taxon>
        <taxon>Candidatus Nanohalarchaeota</taxon>
        <taxon>Candidatus Nanohalobia</taxon>
        <taxon>Candidatus Nanohalobiales</taxon>
        <taxon>Candidatus Nanohalobiaceae</taxon>
        <taxon>Candidatus Nanohalobium</taxon>
    </lineage>
</organism>
<dbReference type="KEGG" id="ncon:LC1Nh_0025"/>
<dbReference type="InterPro" id="IPR011033">
    <property type="entry name" value="PRC_barrel-like_sf"/>
</dbReference>
<protein>
    <submittedName>
        <fullName evidence="2">PRC-barrel domain protein</fullName>
    </submittedName>
</protein>
<feature type="domain" description="PRC-barrel" evidence="1">
    <location>
        <begin position="6"/>
        <end position="82"/>
    </location>
</feature>
<dbReference type="Pfam" id="PF05239">
    <property type="entry name" value="PRC"/>
    <property type="match status" value="1"/>
</dbReference>
<dbReference type="GeneID" id="42364405"/>
<evidence type="ECO:0000259" key="1">
    <source>
        <dbReference type="Pfam" id="PF05239"/>
    </source>
</evidence>
<dbReference type="EMBL" id="CP040089">
    <property type="protein sequence ID" value="QGA79934.1"/>
    <property type="molecule type" value="Genomic_DNA"/>
</dbReference>
<dbReference type="PANTHER" id="PTHR38137:SF2">
    <property type="entry name" value="PRC-BARREL DOMAIN-CONTAINING PROTEIN"/>
    <property type="match status" value="1"/>
</dbReference>
<dbReference type="OrthoDB" id="85079at2157"/>
<dbReference type="RefSeq" id="WP_153549672.1">
    <property type="nucleotide sequence ID" value="NZ_CP040089.1"/>
</dbReference>
<reference evidence="3" key="1">
    <citation type="submission" date="2019-05" db="EMBL/GenBank/DDBJ databases">
        <title>Candidatus Nanohalobium constans, a novel model system to study the DPANN nano-sized archaea: genomic and physiological characterization of a nanoarchaeon co-cultured with its chitinotrophic host.</title>
        <authorList>
            <person name="La Cono V."/>
            <person name="Arcadi E."/>
            <person name="Crisafi F."/>
            <person name="Denaro R."/>
            <person name="La Spada G."/>
            <person name="Messina E."/>
            <person name="Smedile F."/>
            <person name="Toshchakov S.V."/>
            <person name="Shevchenko M.A."/>
            <person name="Golyshin P.N."/>
            <person name="Golyshina O.V."/>
            <person name="Ferrer M."/>
            <person name="Rohde M."/>
            <person name="Mushegian A."/>
            <person name="Sorokin D.Y."/>
            <person name="Giuliano L."/>
            <person name="Yakimov M.M."/>
        </authorList>
    </citation>
    <scope>NUCLEOTIDE SEQUENCE [LARGE SCALE GENOMIC DNA]</scope>
    <source>
        <strain evidence="3">LC1Nh</strain>
    </source>
</reference>
<name>A0A5Q0UEL4_9ARCH</name>
<dbReference type="PANTHER" id="PTHR38137">
    <property type="entry name" value="PRC-BARREL DOMAIN PROTEIN"/>
    <property type="match status" value="1"/>
</dbReference>
<dbReference type="SUPFAM" id="SSF50346">
    <property type="entry name" value="PRC-barrel domain"/>
    <property type="match status" value="1"/>
</dbReference>
<dbReference type="InterPro" id="IPR027275">
    <property type="entry name" value="PRC-brl_dom"/>
</dbReference>
<proteinExistence type="predicted"/>